<evidence type="ECO:0000313" key="2">
    <source>
        <dbReference type="EMBL" id="KAB2807343.1"/>
    </source>
</evidence>
<dbReference type="RefSeq" id="WP_151668150.1">
    <property type="nucleotide sequence ID" value="NZ_WBVO01000011.1"/>
</dbReference>
<name>A0A6N6RKJ5_9FLAO</name>
<keyword evidence="3" id="KW-1185">Reference proteome</keyword>
<feature type="transmembrane region" description="Helical" evidence="1">
    <location>
        <begin position="21"/>
        <end position="38"/>
    </location>
</feature>
<dbReference type="EMBL" id="WBVO01000011">
    <property type="protein sequence ID" value="KAB2807343.1"/>
    <property type="molecule type" value="Genomic_DNA"/>
</dbReference>
<keyword evidence="1" id="KW-0812">Transmembrane</keyword>
<keyword evidence="1" id="KW-0472">Membrane</keyword>
<reference evidence="2 3" key="1">
    <citation type="submission" date="2019-09" db="EMBL/GenBank/DDBJ databases">
        <title>Genomes of family Cryomorphaceae.</title>
        <authorList>
            <person name="Bowman J.P."/>
        </authorList>
    </citation>
    <scope>NUCLEOTIDE SEQUENCE [LARGE SCALE GENOMIC DNA]</scope>
    <source>
        <strain evidence="2 3">LMG 25704</strain>
    </source>
</reference>
<dbReference type="Proteomes" id="UP000468650">
    <property type="component" value="Unassembled WGS sequence"/>
</dbReference>
<accession>A0A6N6RKJ5</accession>
<comment type="caution">
    <text evidence="2">The sequence shown here is derived from an EMBL/GenBank/DDBJ whole genome shotgun (WGS) entry which is preliminary data.</text>
</comment>
<protein>
    <submittedName>
        <fullName evidence="2">Uncharacterized protein</fullName>
    </submittedName>
</protein>
<organism evidence="2 3">
    <name type="scientific">Phaeocystidibacter luteus</name>
    <dbReference type="NCBI Taxonomy" id="911197"/>
    <lineage>
        <taxon>Bacteria</taxon>
        <taxon>Pseudomonadati</taxon>
        <taxon>Bacteroidota</taxon>
        <taxon>Flavobacteriia</taxon>
        <taxon>Flavobacteriales</taxon>
        <taxon>Phaeocystidibacteraceae</taxon>
        <taxon>Phaeocystidibacter</taxon>
    </lineage>
</organism>
<keyword evidence="1" id="KW-1133">Transmembrane helix</keyword>
<feature type="transmembrane region" description="Helical" evidence="1">
    <location>
        <begin position="50"/>
        <end position="70"/>
    </location>
</feature>
<evidence type="ECO:0000256" key="1">
    <source>
        <dbReference type="SAM" id="Phobius"/>
    </source>
</evidence>
<proteinExistence type="predicted"/>
<gene>
    <name evidence="2" type="ORF">F8C67_12250</name>
</gene>
<dbReference type="AlphaFoldDB" id="A0A6N6RKJ5"/>
<sequence length="150" mass="16561">MKVFKFSQESAKKAAEAEMRSRLPLILTSGFAGFILALRQPEMQRMNTAVLAIIAFSLFGVLAFSIWLGLKRRAKALLKHVYKVDETSIESISASAQSVKMDLDKIESAEVGKKGLTLKSNSQKMLIPKHLDGFEELSNMISATQAQAKN</sequence>
<evidence type="ECO:0000313" key="3">
    <source>
        <dbReference type="Proteomes" id="UP000468650"/>
    </source>
</evidence>